<dbReference type="Gene3D" id="3.20.20.100">
    <property type="entry name" value="NADP-dependent oxidoreductase domain"/>
    <property type="match status" value="1"/>
</dbReference>
<evidence type="ECO:0000256" key="1">
    <source>
        <dbReference type="ARBA" id="ARBA00023002"/>
    </source>
</evidence>
<dbReference type="PANTHER" id="PTHR11732">
    <property type="entry name" value="ALDO/KETO REDUCTASE"/>
    <property type="match status" value="1"/>
</dbReference>
<reference evidence="6" key="1">
    <citation type="submission" date="2020-05" db="EMBL/GenBank/DDBJ databases">
        <title>Phylogenomic resolution of chytrid fungi.</title>
        <authorList>
            <person name="Stajich J.E."/>
            <person name="Amses K."/>
            <person name="Simmons R."/>
            <person name="Seto K."/>
            <person name="Myers J."/>
            <person name="Bonds A."/>
            <person name="Quandt C.A."/>
            <person name="Barry K."/>
            <person name="Liu P."/>
            <person name="Grigoriev I."/>
            <person name="Longcore J.E."/>
            <person name="James T.Y."/>
        </authorList>
    </citation>
    <scope>NUCLEOTIDE SEQUENCE</scope>
    <source>
        <strain evidence="6">JEL0318</strain>
    </source>
</reference>
<evidence type="ECO:0000256" key="2">
    <source>
        <dbReference type="PIRSR" id="PIRSR000097-1"/>
    </source>
</evidence>
<feature type="site" description="Lowers pKa of active site Tyr" evidence="4">
    <location>
        <position position="95"/>
    </location>
</feature>
<dbReference type="InterPro" id="IPR023210">
    <property type="entry name" value="NADP_OxRdtase_dom"/>
</dbReference>
<comment type="caution">
    <text evidence="6">The sequence shown here is derived from an EMBL/GenBank/DDBJ whole genome shotgun (WGS) entry which is preliminary data.</text>
</comment>
<keyword evidence="7" id="KW-1185">Reference proteome</keyword>
<proteinExistence type="predicted"/>
<dbReference type="CDD" id="cd19120">
    <property type="entry name" value="AKR_AKR3C2-3"/>
    <property type="match status" value="1"/>
</dbReference>
<dbReference type="InterPro" id="IPR044494">
    <property type="entry name" value="AKR3C2/3"/>
</dbReference>
<dbReference type="PROSITE" id="PS00062">
    <property type="entry name" value="ALDOKETO_REDUCTASE_2"/>
    <property type="match status" value="1"/>
</dbReference>
<dbReference type="GO" id="GO:0016652">
    <property type="term" value="F:oxidoreductase activity, acting on NAD(P)H as acceptor"/>
    <property type="evidence" value="ECO:0007669"/>
    <property type="project" value="InterPro"/>
</dbReference>
<dbReference type="PIRSF" id="PIRSF000097">
    <property type="entry name" value="AKR"/>
    <property type="match status" value="1"/>
</dbReference>
<keyword evidence="1" id="KW-0560">Oxidoreductase</keyword>
<dbReference type="FunFam" id="3.20.20.100:FF:000002">
    <property type="entry name" value="2,5-diketo-D-gluconic acid reductase A"/>
    <property type="match status" value="1"/>
</dbReference>
<organism evidence="6 7">
    <name type="scientific">Rhizophlyctis rosea</name>
    <dbReference type="NCBI Taxonomy" id="64517"/>
    <lineage>
        <taxon>Eukaryota</taxon>
        <taxon>Fungi</taxon>
        <taxon>Fungi incertae sedis</taxon>
        <taxon>Chytridiomycota</taxon>
        <taxon>Chytridiomycota incertae sedis</taxon>
        <taxon>Chytridiomycetes</taxon>
        <taxon>Rhizophlyctidales</taxon>
        <taxon>Rhizophlyctidaceae</taxon>
        <taxon>Rhizophlyctis</taxon>
    </lineage>
</organism>
<name>A0AAD5SEN1_9FUNG</name>
<evidence type="ECO:0000313" key="7">
    <source>
        <dbReference type="Proteomes" id="UP001212841"/>
    </source>
</evidence>
<dbReference type="GO" id="GO:0016616">
    <property type="term" value="F:oxidoreductase activity, acting on the CH-OH group of donors, NAD or NADP as acceptor"/>
    <property type="evidence" value="ECO:0007669"/>
    <property type="project" value="UniProtKB-ARBA"/>
</dbReference>
<dbReference type="Pfam" id="PF00248">
    <property type="entry name" value="Aldo_ket_red"/>
    <property type="match status" value="1"/>
</dbReference>
<dbReference type="InterPro" id="IPR020471">
    <property type="entry name" value="AKR"/>
</dbReference>
<dbReference type="InterPro" id="IPR036812">
    <property type="entry name" value="NAD(P)_OxRdtase_dom_sf"/>
</dbReference>
<dbReference type="SUPFAM" id="SSF51430">
    <property type="entry name" value="NAD(P)-linked oxidoreductase"/>
    <property type="match status" value="1"/>
</dbReference>
<feature type="active site" description="Proton donor" evidence="2">
    <location>
        <position position="65"/>
    </location>
</feature>
<dbReference type="PRINTS" id="PR00069">
    <property type="entry name" value="ALDKETRDTASE"/>
</dbReference>
<evidence type="ECO:0000256" key="3">
    <source>
        <dbReference type="PIRSR" id="PIRSR000097-2"/>
    </source>
</evidence>
<feature type="binding site" evidence="3">
    <location>
        <position position="125"/>
    </location>
    <ligand>
        <name>substrate</name>
    </ligand>
</feature>
<gene>
    <name evidence="6" type="ORF">HK097_011152</name>
</gene>
<evidence type="ECO:0000259" key="5">
    <source>
        <dbReference type="Pfam" id="PF00248"/>
    </source>
</evidence>
<protein>
    <recommendedName>
        <fullName evidence="5">NADP-dependent oxidoreductase domain-containing protein</fullName>
    </recommendedName>
</protein>
<accession>A0AAD5SEN1</accession>
<dbReference type="EMBL" id="JADGJD010000896">
    <property type="protein sequence ID" value="KAJ3047811.1"/>
    <property type="molecule type" value="Genomic_DNA"/>
</dbReference>
<sequence length="275" mass="29977">MSQATPNVPTITLSNGQSIPSIAFGTGTAWYKKNGHDSPLDEKLIKAIEEALNAGFTHIDTAETYGTEPEVGRAISNHLSSNPSISRSSLFITTKLLPSISDPVAALKTSLSRLSLQYVDLYLIHSPFFDRQKTSLATAWRALEGLVDQGLTKAIGVSNFRKQDLEELYAIEGGLKHHPVVNQVEFHPYLLDAAVTKDLIPYHAEKQIHIESYSPLLSLTHAKGGPLDAVVAEIAKAKGKTEGQILLKWNLQKGNVAVTSTSKPERLREFLAVEG</sequence>
<feature type="non-terminal residue" evidence="6">
    <location>
        <position position="275"/>
    </location>
</feature>
<dbReference type="AlphaFoldDB" id="A0AAD5SEN1"/>
<dbReference type="Proteomes" id="UP001212841">
    <property type="component" value="Unassembled WGS sequence"/>
</dbReference>
<feature type="domain" description="NADP-dependent oxidoreductase" evidence="5">
    <location>
        <begin position="24"/>
        <end position="273"/>
    </location>
</feature>
<evidence type="ECO:0000313" key="6">
    <source>
        <dbReference type="EMBL" id="KAJ3047811.1"/>
    </source>
</evidence>
<evidence type="ECO:0000256" key="4">
    <source>
        <dbReference type="PIRSR" id="PIRSR000097-3"/>
    </source>
</evidence>
<dbReference type="InterPro" id="IPR018170">
    <property type="entry name" value="Aldo/ket_reductase_CS"/>
</dbReference>